<dbReference type="Pfam" id="PF09481">
    <property type="entry name" value="CRISPR_Cse1"/>
    <property type="match status" value="1"/>
</dbReference>
<organism evidence="1 2">
    <name type="scientific">Chitiniphilus shinanonensis</name>
    <dbReference type="NCBI Taxonomy" id="553088"/>
    <lineage>
        <taxon>Bacteria</taxon>
        <taxon>Pseudomonadati</taxon>
        <taxon>Pseudomonadota</taxon>
        <taxon>Betaproteobacteria</taxon>
        <taxon>Neisseriales</taxon>
        <taxon>Chitinibacteraceae</taxon>
        <taxon>Chitiniphilus</taxon>
    </lineage>
</organism>
<comment type="caution">
    <text evidence="1">The sequence shown here is derived from an EMBL/GenBank/DDBJ whole genome shotgun (WGS) entry which is preliminary data.</text>
</comment>
<reference evidence="2" key="1">
    <citation type="journal article" date="2019" name="Int. J. Syst. Evol. Microbiol.">
        <title>The Global Catalogue of Microorganisms (GCM) 10K type strain sequencing project: providing services to taxonomists for standard genome sequencing and annotation.</title>
        <authorList>
            <consortium name="The Broad Institute Genomics Platform"/>
            <consortium name="The Broad Institute Genome Sequencing Center for Infectious Disease"/>
            <person name="Wu L."/>
            <person name="Ma J."/>
        </authorList>
    </citation>
    <scope>NUCLEOTIDE SEQUENCE [LARGE SCALE GENOMIC DNA]</scope>
    <source>
        <strain evidence="2">NBRC 104970</strain>
    </source>
</reference>
<dbReference type="EMBL" id="BSOZ01000057">
    <property type="protein sequence ID" value="GLS05655.1"/>
    <property type="molecule type" value="Genomic_DNA"/>
</dbReference>
<dbReference type="RefSeq" id="WP_018746454.1">
    <property type="nucleotide sequence ID" value="NZ_BSOZ01000057.1"/>
</dbReference>
<sequence>MNIAFNLLDEPWLPVRLSDGQVRDLGLLEVFQRAGDITALAETAPPSLIAQHRLLLAIVHRALTASQGRWKDSDRKRWFLEGLPVATITDYLERWRDRFWLFHPQQPFMQVAALAQADETRDKLKPWTQISLASANGNTPVVFDHHCDAEPSALDAAQAIRALLGFLQFTPGGLVKIFRDSDKAGPLANTAAVLPLGETLMQTLCLGLHPPAGADVDDAPTWERPPLTVARLRGDPTHATGPNDRYTRLTRAVLLQPDDDGKVRWIRFAAGEALADDAQVPDPMASYRMGTNGPVRLSFTEGRVFWRDLPALLPDAAGQAAKPAAVLGTATNLNELLGRAGQPLLVAGLASDQAKLLRWRAERLFLPSTLLTSPDCAQLLRMQVRLAEDLFTDLRKIATGMYADLQPDSGNKDTWARARAMFDAGPATAVYFASAERTLERLMTLLSQGEIEQADACWSQALLNAAQAAWRAACAGLGRSSRALLAEVRAHPRLLRRLKPLRGDQERLFALEEAQQ</sequence>
<dbReference type="Proteomes" id="UP001156836">
    <property type="component" value="Unassembled WGS sequence"/>
</dbReference>
<evidence type="ECO:0000313" key="1">
    <source>
        <dbReference type="EMBL" id="GLS05655.1"/>
    </source>
</evidence>
<evidence type="ECO:0000313" key="2">
    <source>
        <dbReference type="Proteomes" id="UP001156836"/>
    </source>
</evidence>
<keyword evidence="2" id="KW-1185">Reference proteome</keyword>
<proteinExistence type="predicted"/>
<dbReference type="CDD" id="cd09729">
    <property type="entry name" value="Cse1_I-E"/>
    <property type="match status" value="1"/>
</dbReference>
<name>A0ABQ6BUH6_9NEIS</name>
<gene>
    <name evidence="1" type="primary">cse1</name>
    <name evidence="1" type="ORF">GCM10007860_28120</name>
</gene>
<accession>A0ABQ6BUH6</accession>
<dbReference type="NCBIfam" id="TIGR02547">
    <property type="entry name" value="casA_cse1"/>
    <property type="match status" value="1"/>
</dbReference>
<protein>
    <submittedName>
        <fullName evidence="1">CRISPR-associated protein CasA/Cse1</fullName>
    </submittedName>
</protein>
<dbReference type="Gene3D" id="1.10.132.100">
    <property type="match status" value="1"/>
</dbReference>
<dbReference type="InterPro" id="IPR013381">
    <property type="entry name" value="CRISPR-assoc_prot_Cse1"/>
</dbReference>